<proteinExistence type="predicted"/>
<gene>
    <name evidence="1" type="ORF">FA95DRAFT_1486607</name>
</gene>
<reference evidence="1" key="2">
    <citation type="journal article" date="2022" name="New Phytol.">
        <title>Evolutionary transition to the ectomycorrhizal habit in the genomes of a hyperdiverse lineage of mushroom-forming fungi.</title>
        <authorList>
            <person name="Looney B."/>
            <person name="Miyauchi S."/>
            <person name="Morin E."/>
            <person name="Drula E."/>
            <person name="Courty P.E."/>
            <person name="Kohler A."/>
            <person name="Kuo A."/>
            <person name="LaButti K."/>
            <person name="Pangilinan J."/>
            <person name="Lipzen A."/>
            <person name="Riley R."/>
            <person name="Andreopoulos W."/>
            <person name="He G."/>
            <person name="Johnson J."/>
            <person name="Nolan M."/>
            <person name="Tritt A."/>
            <person name="Barry K.W."/>
            <person name="Grigoriev I.V."/>
            <person name="Nagy L.G."/>
            <person name="Hibbett D."/>
            <person name="Henrissat B."/>
            <person name="Matheny P.B."/>
            <person name="Labbe J."/>
            <person name="Martin F.M."/>
        </authorList>
    </citation>
    <scope>NUCLEOTIDE SEQUENCE</scope>
    <source>
        <strain evidence="1">FP105234-sp</strain>
    </source>
</reference>
<evidence type="ECO:0000313" key="1">
    <source>
        <dbReference type="EMBL" id="KAI0050825.1"/>
    </source>
</evidence>
<keyword evidence="2" id="KW-1185">Reference proteome</keyword>
<name>A0ACB8S394_9AGAM</name>
<organism evidence="1 2">
    <name type="scientific">Auriscalpium vulgare</name>
    <dbReference type="NCBI Taxonomy" id="40419"/>
    <lineage>
        <taxon>Eukaryota</taxon>
        <taxon>Fungi</taxon>
        <taxon>Dikarya</taxon>
        <taxon>Basidiomycota</taxon>
        <taxon>Agaricomycotina</taxon>
        <taxon>Agaricomycetes</taxon>
        <taxon>Russulales</taxon>
        <taxon>Auriscalpiaceae</taxon>
        <taxon>Auriscalpium</taxon>
    </lineage>
</organism>
<reference evidence="1" key="1">
    <citation type="submission" date="2021-02" db="EMBL/GenBank/DDBJ databases">
        <authorList>
            <consortium name="DOE Joint Genome Institute"/>
            <person name="Ahrendt S."/>
            <person name="Looney B.P."/>
            <person name="Miyauchi S."/>
            <person name="Morin E."/>
            <person name="Drula E."/>
            <person name="Courty P.E."/>
            <person name="Chicoki N."/>
            <person name="Fauchery L."/>
            <person name="Kohler A."/>
            <person name="Kuo A."/>
            <person name="Labutti K."/>
            <person name="Pangilinan J."/>
            <person name="Lipzen A."/>
            <person name="Riley R."/>
            <person name="Andreopoulos W."/>
            <person name="He G."/>
            <person name="Johnson J."/>
            <person name="Barry K.W."/>
            <person name="Grigoriev I.V."/>
            <person name="Nagy L."/>
            <person name="Hibbett D."/>
            <person name="Henrissat B."/>
            <person name="Matheny P.B."/>
            <person name="Labbe J."/>
            <person name="Martin F."/>
        </authorList>
    </citation>
    <scope>NUCLEOTIDE SEQUENCE</scope>
    <source>
        <strain evidence="1">FP105234-sp</strain>
    </source>
</reference>
<dbReference type="Proteomes" id="UP000814033">
    <property type="component" value="Unassembled WGS sequence"/>
</dbReference>
<evidence type="ECO:0000313" key="2">
    <source>
        <dbReference type="Proteomes" id="UP000814033"/>
    </source>
</evidence>
<sequence length="252" mass="27450">MPALVLSHSHSRGECPVVGATRGFCPQQPSDVRSPCPALNTLANHGYLPRDGQELSAPVIANALEEGYSLSTTLANILSYGGKFLLGQKGAFNLADLARHNRIEHDASLAHDDAAPRNEYAPEKPDLERLAEFLAHSQNGVTLSVEEVAQARVDRESTLSTRLDRLHAEIARGEMSLVFQLFGGDEEMIPVETLRVWMSEERLPDGWKPHHVTGLLDTVHTSTALRNAMKRIVDANEGGEDAPANDGEQHAP</sequence>
<comment type="caution">
    <text evidence="1">The sequence shown here is derived from an EMBL/GenBank/DDBJ whole genome shotgun (WGS) entry which is preliminary data.</text>
</comment>
<protein>
    <submittedName>
        <fullName evidence="1">Cloroperoxidase</fullName>
    </submittedName>
</protein>
<dbReference type="EMBL" id="MU275858">
    <property type="protein sequence ID" value="KAI0050825.1"/>
    <property type="molecule type" value="Genomic_DNA"/>
</dbReference>
<accession>A0ACB8S394</accession>